<dbReference type="GO" id="GO:0004733">
    <property type="term" value="F:pyridoxamine phosphate oxidase activity"/>
    <property type="evidence" value="ECO:0007669"/>
    <property type="project" value="UniProtKB-EC"/>
</dbReference>
<dbReference type="OrthoDB" id="10064708at2759"/>
<keyword evidence="6" id="KW-0288">FMN</keyword>
<evidence type="ECO:0000256" key="1">
    <source>
        <dbReference type="ARBA" id="ARBA00001917"/>
    </source>
</evidence>
<comment type="pathway">
    <text evidence="2">Cofactor metabolism; pyridoxal 5'-phosphate salvage; pyridoxal 5'-phosphate from pyridoxamine 5'-phosphate: step 1/1.</text>
</comment>
<dbReference type="UniPathway" id="UPA01068">
    <property type="reaction ID" value="UER00304"/>
</dbReference>
<reference evidence="8 9" key="1">
    <citation type="submission" date="2020-06" db="EMBL/GenBank/DDBJ databases">
        <title>Transcriptomic and genomic resources for Thalictrum thalictroides and T. hernandezii: Facilitating candidate gene discovery in an emerging model plant lineage.</title>
        <authorList>
            <person name="Arias T."/>
            <person name="Riano-Pachon D.M."/>
            <person name="Di Stilio V.S."/>
        </authorList>
    </citation>
    <scope>NUCLEOTIDE SEQUENCE [LARGE SCALE GENOMIC DNA]</scope>
    <source>
        <strain evidence="9">cv. WT478/WT964</strain>
        <tissue evidence="8">Leaves</tissue>
    </source>
</reference>
<evidence type="ECO:0000313" key="8">
    <source>
        <dbReference type="EMBL" id="KAF5183933.1"/>
    </source>
</evidence>
<dbReference type="SUPFAM" id="SSF50475">
    <property type="entry name" value="FMN-binding split barrel"/>
    <property type="match status" value="1"/>
</dbReference>
<evidence type="ECO:0000256" key="3">
    <source>
        <dbReference type="ARBA" id="ARBA00005037"/>
    </source>
</evidence>
<keyword evidence="9" id="KW-1185">Reference proteome</keyword>
<evidence type="ECO:0000256" key="6">
    <source>
        <dbReference type="ARBA" id="ARBA00022643"/>
    </source>
</evidence>
<protein>
    <recommendedName>
        <fullName evidence="4">pyridoxal 5'-phosphate synthase</fullName>
        <ecNumber evidence="4">1.4.3.5</ecNumber>
    </recommendedName>
</protein>
<proteinExistence type="predicted"/>
<dbReference type="PANTHER" id="PTHR10851">
    <property type="entry name" value="PYRIDOXINE-5-PHOSPHATE OXIDASE"/>
    <property type="match status" value="1"/>
</dbReference>
<name>A0A7J6VGA6_THATH</name>
<evidence type="ECO:0000256" key="2">
    <source>
        <dbReference type="ARBA" id="ARBA00004738"/>
    </source>
</evidence>
<keyword evidence="7" id="KW-0560">Oxidoreductase</keyword>
<sequence length="69" mass="7691">MCVRIGKPPQVDISALRENYISPEFDENQLEANPIDQFKKWFHDALTAGLHEPNAMALSSAGKDGKSYV</sequence>
<comment type="cofactor">
    <cofactor evidence="1">
        <name>FMN</name>
        <dbReference type="ChEBI" id="CHEBI:58210"/>
    </cofactor>
</comment>
<dbReference type="GO" id="GO:0008615">
    <property type="term" value="P:pyridoxine biosynthetic process"/>
    <property type="evidence" value="ECO:0007669"/>
    <property type="project" value="InterPro"/>
</dbReference>
<gene>
    <name evidence="8" type="ORF">FRX31_026479</name>
</gene>
<evidence type="ECO:0000313" key="9">
    <source>
        <dbReference type="Proteomes" id="UP000554482"/>
    </source>
</evidence>
<dbReference type="Gene3D" id="2.30.110.10">
    <property type="entry name" value="Electron Transport, Fmn-binding Protein, Chain A"/>
    <property type="match status" value="1"/>
</dbReference>
<dbReference type="InterPro" id="IPR012349">
    <property type="entry name" value="Split_barrel_FMN-bd"/>
</dbReference>
<evidence type="ECO:0000256" key="5">
    <source>
        <dbReference type="ARBA" id="ARBA00022630"/>
    </source>
</evidence>
<dbReference type="Proteomes" id="UP000554482">
    <property type="component" value="Unassembled WGS sequence"/>
</dbReference>
<accession>A0A7J6VGA6</accession>
<dbReference type="AlphaFoldDB" id="A0A7J6VGA6"/>
<comment type="caution">
    <text evidence="8">The sequence shown here is derived from an EMBL/GenBank/DDBJ whole genome shotgun (WGS) entry which is preliminary data.</text>
</comment>
<organism evidence="8 9">
    <name type="scientific">Thalictrum thalictroides</name>
    <name type="common">Rue-anemone</name>
    <name type="synonym">Anemone thalictroides</name>
    <dbReference type="NCBI Taxonomy" id="46969"/>
    <lineage>
        <taxon>Eukaryota</taxon>
        <taxon>Viridiplantae</taxon>
        <taxon>Streptophyta</taxon>
        <taxon>Embryophyta</taxon>
        <taxon>Tracheophyta</taxon>
        <taxon>Spermatophyta</taxon>
        <taxon>Magnoliopsida</taxon>
        <taxon>Ranunculales</taxon>
        <taxon>Ranunculaceae</taxon>
        <taxon>Thalictroideae</taxon>
        <taxon>Thalictrum</taxon>
    </lineage>
</organism>
<dbReference type="EMBL" id="JABWDY010032762">
    <property type="protein sequence ID" value="KAF5183933.1"/>
    <property type="molecule type" value="Genomic_DNA"/>
</dbReference>
<dbReference type="PANTHER" id="PTHR10851:SF0">
    <property type="entry name" value="PYRIDOXINE-5'-PHOSPHATE OXIDASE"/>
    <property type="match status" value="1"/>
</dbReference>
<evidence type="ECO:0000256" key="7">
    <source>
        <dbReference type="ARBA" id="ARBA00023002"/>
    </source>
</evidence>
<dbReference type="GO" id="GO:0010181">
    <property type="term" value="F:FMN binding"/>
    <property type="evidence" value="ECO:0007669"/>
    <property type="project" value="InterPro"/>
</dbReference>
<comment type="pathway">
    <text evidence="3">Cofactor metabolism; pyridoxal 5'-phosphate salvage; pyridoxal 5'-phosphate from pyridoxine 5'-phosphate: step 1/1.</text>
</comment>
<dbReference type="EC" id="1.4.3.5" evidence="4"/>
<keyword evidence="5" id="KW-0285">Flavoprotein</keyword>
<evidence type="ECO:0000256" key="4">
    <source>
        <dbReference type="ARBA" id="ARBA00012801"/>
    </source>
</evidence>
<dbReference type="InterPro" id="IPR000659">
    <property type="entry name" value="Pyridox_Oxase"/>
</dbReference>